<keyword evidence="2" id="KW-1133">Transmembrane helix</keyword>
<keyword evidence="6" id="KW-1185">Reference proteome</keyword>
<dbReference type="EMBL" id="JAASRN010000001">
    <property type="protein sequence ID" value="NIK72523.1"/>
    <property type="molecule type" value="Genomic_DNA"/>
</dbReference>
<comment type="caution">
    <text evidence="5">The sequence shown here is derived from an EMBL/GenBank/DDBJ whole genome shotgun (WGS) entry which is preliminary data.</text>
</comment>
<evidence type="ECO:0000259" key="3">
    <source>
        <dbReference type="PROSITE" id="PS50112"/>
    </source>
</evidence>
<dbReference type="CDD" id="cd00130">
    <property type="entry name" value="PAS"/>
    <property type="match status" value="2"/>
</dbReference>
<feature type="domain" description="PAC" evidence="4">
    <location>
        <begin position="564"/>
        <end position="616"/>
    </location>
</feature>
<dbReference type="InterPro" id="IPR000700">
    <property type="entry name" value="PAS-assoc_C"/>
</dbReference>
<dbReference type="InterPro" id="IPR013656">
    <property type="entry name" value="PAS_4"/>
</dbReference>
<keyword evidence="2" id="KW-0812">Transmembrane</keyword>
<name>A0A846MLV9_9BACT</name>
<dbReference type="Gene3D" id="3.30.450.20">
    <property type="entry name" value="PAS domain"/>
    <property type="match status" value="2"/>
</dbReference>
<feature type="transmembrane region" description="Helical" evidence="2">
    <location>
        <begin position="36"/>
        <end position="57"/>
    </location>
</feature>
<dbReference type="SUPFAM" id="SSF55781">
    <property type="entry name" value="GAF domain-like"/>
    <property type="match status" value="1"/>
</dbReference>
<dbReference type="PROSITE" id="PS50112">
    <property type="entry name" value="PAS"/>
    <property type="match status" value="1"/>
</dbReference>
<feature type="domain" description="PAC" evidence="4">
    <location>
        <begin position="443"/>
        <end position="495"/>
    </location>
</feature>
<evidence type="ECO:0000313" key="6">
    <source>
        <dbReference type="Proteomes" id="UP000537126"/>
    </source>
</evidence>
<proteinExistence type="predicted"/>
<dbReference type="Pfam" id="PF13185">
    <property type="entry name" value="GAF_2"/>
    <property type="match status" value="1"/>
</dbReference>
<dbReference type="SMART" id="SM00086">
    <property type="entry name" value="PAC"/>
    <property type="match status" value="2"/>
</dbReference>
<keyword evidence="1" id="KW-0175">Coiled coil</keyword>
<dbReference type="Pfam" id="PF13426">
    <property type="entry name" value="PAS_9"/>
    <property type="match status" value="1"/>
</dbReference>
<dbReference type="AlphaFoldDB" id="A0A846MLV9"/>
<evidence type="ECO:0000256" key="1">
    <source>
        <dbReference type="SAM" id="Coils"/>
    </source>
</evidence>
<dbReference type="InterPro" id="IPR035965">
    <property type="entry name" value="PAS-like_dom_sf"/>
</dbReference>
<gene>
    <name evidence="5" type="ORF">FHS56_000009</name>
</gene>
<dbReference type="InterPro" id="IPR000014">
    <property type="entry name" value="PAS"/>
</dbReference>
<dbReference type="PROSITE" id="PS50113">
    <property type="entry name" value="PAC"/>
    <property type="match status" value="2"/>
</dbReference>
<keyword evidence="2" id="KW-0472">Membrane</keyword>
<feature type="transmembrane region" description="Helical" evidence="2">
    <location>
        <begin position="12"/>
        <end position="30"/>
    </location>
</feature>
<feature type="coiled-coil region" evidence="1">
    <location>
        <begin position="319"/>
        <end position="367"/>
    </location>
</feature>
<dbReference type="Pfam" id="PF08448">
    <property type="entry name" value="PAS_4"/>
    <property type="match status" value="1"/>
</dbReference>
<evidence type="ECO:0000259" key="4">
    <source>
        <dbReference type="PROSITE" id="PS50113"/>
    </source>
</evidence>
<dbReference type="PANTHER" id="PTHR44757:SF2">
    <property type="entry name" value="BIOFILM ARCHITECTURE MAINTENANCE PROTEIN MBAA"/>
    <property type="match status" value="1"/>
</dbReference>
<dbReference type="NCBIfam" id="TIGR00229">
    <property type="entry name" value="sensory_box"/>
    <property type="match status" value="2"/>
</dbReference>
<dbReference type="Gene3D" id="3.30.450.40">
    <property type="match status" value="1"/>
</dbReference>
<dbReference type="InterPro" id="IPR001610">
    <property type="entry name" value="PAC"/>
</dbReference>
<protein>
    <submittedName>
        <fullName evidence="5">PAS domain S-box-containing protein</fullName>
    </submittedName>
</protein>
<dbReference type="InterPro" id="IPR052155">
    <property type="entry name" value="Biofilm_reg_signaling"/>
</dbReference>
<dbReference type="SUPFAM" id="SSF55785">
    <property type="entry name" value="PYP-like sensor domain (PAS domain)"/>
    <property type="match status" value="2"/>
</dbReference>
<dbReference type="InterPro" id="IPR013655">
    <property type="entry name" value="PAS_fold_3"/>
</dbReference>
<dbReference type="SMART" id="SM00091">
    <property type="entry name" value="PAS"/>
    <property type="match status" value="3"/>
</dbReference>
<sequence>MSQKNTSLLSSILLIGLAISALLLILYAWLSTSWNVWLFTVILALMAIAALGLHQSLQRLVFHPLKKIKQFFSVQSIDAELPLAEFADIDKQVYELVKKLQEVSESRKQAARLIEAIGQGNYDASIEGLQVFEGIGQALMRMRDQLKQLNEERERRTWAVSGLAEFNNLLREHQNDRIEDLAFAFLHKLVEYVQAHQGAVHLVQQDENPPYIHTVAAYAFQRRKYLQKRFELKEGLVGRCVLENDLIYIDDIPEDYPKIVSGLSEGKPKCILLSPIRHNDRVYGVVEIASLRPLPAHVRQFIEDVSQTFGSSIANALNKERTERLLRQYEQTAKELQEKEATLMHNTAELERTKRILEEKMREVERESMLTNSILNAVNKTNSMLELDLEGRITDVNDIYTSLTGYSKEELIGKPESMLLPPNEQNSLRYSMMWEAVKTGSYISGEFRRIAKNGKELWLSATYSPIFDVNNQVYKIVQFGQFTTEQKEKEQEYDSKIKAIDEAVALVEIGKDGVLLRANPRFMQEFGFQSRMEVRRTRFAGLLDLQDVDDFNELWQQALKGTPAHYIYRLYTRTGDLRHYRCSFSPVRNLNGEVYKVVAILVDVTELQKLRQQLQQSLKEERRQNVLMNMQMTTTEDFAEQLAQMLLENSNNIEKEFSNKSVPVIRINRLGEILSVNIMATRLLGYDARQLQHKPIQKFLLFHSQVEQDYFRAKINMPEMAQLKLSVRLDEYNTTTFNVVLVPQYPHPNNPQEFDMVMLFVAIEPTDTF</sequence>
<feature type="coiled-coil region" evidence="1">
    <location>
        <begin position="604"/>
        <end position="631"/>
    </location>
</feature>
<evidence type="ECO:0000313" key="5">
    <source>
        <dbReference type="EMBL" id="NIK72523.1"/>
    </source>
</evidence>
<accession>A0A846MLV9</accession>
<dbReference type="SMART" id="SM00065">
    <property type="entry name" value="GAF"/>
    <property type="match status" value="1"/>
</dbReference>
<dbReference type="PANTHER" id="PTHR44757">
    <property type="entry name" value="DIGUANYLATE CYCLASE DGCP"/>
    <property type="match status" value="1"/>
</dbReference>
<dbReference type="Proteomes" id="UP000537126">
    <property type="component" value="Unassembled WGS sequence"/>
</dbReference>
<organism evidence="5 6">
    <name type="scientific">Thermonema lapsum</name>
    <dbReference type="NCBI Taxonomy" id="28195"/>
    <lineage>
        <taxon>Bacteria</taxon>
        <taxon>Pseudomonadati</taxon>
        <taxon>Bacteroidota</taxon>
        <taxon>Cytophagia</taxon>
        <taxon>Cytophagales</taxon>
        <taxon>Thermonemataceae</taxon>
        <taxon>Thermonema</taxon>
    </lineage>
</organism>
<dbReference type="InterPro" id="IPR029016">
    <property type="entry name" value="GAF-like_dom_sf"/>
</dbReference>
<evidence type="ECO:0000256" key="2">
    <source>
        <dbReference type="SAM" id="Phobius"/>
    </source>
</evidence>
<dbReference type="InterPro" id="IPR003018">
    <property type="entry name" value="GAF"/>
</dbReference>
<dbReference type="RefSeq" id="WP_166917851.1">
    <property type="nucleotide sequence ID" value="NZ_JAASRN010000001.1"/>
</dbReference>
<dbReference type="Pfam" id="PF08447">
    <property type="entry name" value="PAS_3"/>
    <property type="match status" value="1"/>
</dbReference>
<reference evidence="5 6" key="1">
    <citation type="submission" date="2020-03" db="EMBL/GenBank/DDBJ databases">
        <title>Genomic Encyclopedia of Type Strains, Phase IV (KMG-IV): sequencing the most valuable type-strain genomes for metagenomic binning, comparative biology and taxonomic classification.</title>
        <authorList>
            <person name="Goeker M."/>
        </authorList>
    </citation>
    <scope>NUCLEOTIDE SEQUENCE [LARGE SCALE GENOMIC DNA]</scope>
    <source>
        <strain evidence="5 6">DSM 5718</strain>
    </source>
</reference>
<feature type="domain" description="PAS" evidence="3">
    <location>
        <begin position="367"/>
        <end position="440"/>
    </location>
</feature>